<evidence type="ECO:0000256" key="1">
    <source>
        <dbReference type="SAM" id="Phobius"/>
    </source>
</evidence>
<evidence type="ECO:0000313" key="3">
    <source>
        <dbReference type="Proteomes" id="UP001165269"/>
    </source>
</evidence>
<evidence type="ECO:0000313" key="2">
    <source>
        <dbReference type="EMBL" id="MCI3270665.1"/>
    </source>
</evidence>
<feature type="transmembrane region" description="Helical" evidence="1">
    <location>
        <begin position="7"/>
        <end position="25"/>
    </location>
</feature>
<feature type="transmembrane region" description="Helical" evidence="1">
    <location>
        <begin position="37"/>
        <end position="58"/>
    </location>
</feature>
<name>A0ABS9Y0B0_9ACTN</name>
<keyword evidence="1" id="KW-0812">Transmembrane</keyword>
<dbReference type="Proteomes" id="UP001165269">
    <property type="component" value="Unassembled WGS sequence"/>
</dbReference>
<keyword evidence="3" id="KW-1185">Reference proteome</keyword>
<dbReference type="RefSeq" id="WP_242761959.1">
    <property type="nucleotide sequence ID" value="NZ_JALDAY010000002.1"/>
</dbReference>
<sequence>MRRVQRTLLVVNVVPLVVGSLLSSFTDIPAIFLYRRLTLGMVWGLLQICLFVITAWLFELRSQRLCDPVEVSLNSDLSQVKW</sequence>
<accession>A0ABS9Y0B0</accession>
<keyword evidence="1" id="KW-1133">Transmembrane helix</keyword>
<organism evidence="2 3">
    <name type="scientific">Streptomyces cylindrosporus</name>
    <dbReference type="NCBI Taxonomy" id="2927583"/>
    <lineage>
        <taxon>Bacteria</taxon>
        <taxon>Bacillati</taxon>
        <taxon>Actinomycetota</taxon>
        <taxon>Actinomycetes</taxon>
        <taxon>Kitasatosporales</taxon>
        <taxon>Streptomycetaceae</taxon>
        <taxon>Streptomyces</taxon>
    </lineage>
</organism>
<protein>
    <submittedName>
        <fullName evidence="2">Uncharacterized protein</fullName>
    </submittedName>
</protein>
<comment type="caution">
    <text evidence="2">The sequence shown here is derived from an EMBL/GenBank/DDBJ whole genome shotgun (WGS) entry which is preliminary data.</text>
</comment>
<reference evidence="2" key="1">
    <citation type="submission" date="2022-03" db="EMBL/GenBank/DDBJ databases">
        <title>Streptomyces 7R015 and 7R016 isolated from Barleria lupulina in Thailand.</title>
        <authorList>
            <person name="Kanchanasin P."/>
            <person name="Phongsopitanun W."/>
            <person name="Tanasupawat S."/>
        </authorList>
    </citation>
    <scope>NUCLEOTIDE SEQUENCE</scope>
    <source>
        <strain evidence="2">7R015</strain>
    </source>
</reference>
<keyword evidence="1" id="KW-0472">Membrane</keyword>
<gene>
    <name evidence="2" type="ORF">MQP27_06000</name>
</gene>
<dbReference type="EMBL" id="JALDAY010000002">
    <property type="protein sequence ID" value="MCI3270665.1"/>
    <property type="molecule type" value="Genomic_DNA"/>
</dbReference>
<proteinExistence type="predicted"/>